<dbReference type="PANTHER" id="PTHR24221:SF590">
    <property type="entry name" value="COMPONENT LINKED WITH THE ASSEMBLY OF CYTOCHROME' TRANSPORT TRANSMEMBRANE ATP-BINDING PROTEIN ABC TRANSPORTER CYDD-RELATED"/>
    <property type="match status" value="1"/>
</dbReference>
<dbReference type="Pfam" id="PF00664">
    <property type="entry name" value="ABC_membrane"/>
    <property type="match status" value="1"/>
</dbReference>
<dbReference type="InterPro" id="IPR027417">
    <property type="entry name" value="P-loop_NTPase"/>
</dbReference>
<dbReference type="NCBIfam" id="TIGR02857">
    <property type="entry name" value="CydD"/>
    <property type="match status" value="1"/>
</dbReference>
<dbReference type="InterPro" id="IPR003593">
    <property type="entry name" value="AAA+_ATPase"/>
</dbReference>
<dbReference type="PROSITE" id="PS50893">
    <property type="entry name" value="ABC_TRANSPORTER_2"/>
    <property type="match status" value="1"/>
</dbReference>
<keyword evidence="2 7" id="KW-0812">Transmembrane</keyword>
<dbReference type="PANTHER" id="PTHR24221">
    <property type="entry name" value="ATP-BINDING CASSETTE SUB-FAMILY B"/>
    <property type="match status" value="1"/>
</dbReference>
<keyword evidence="3" id="KW-0547">Nucleotide-binding</keyword>
<dbReference type="PROSITE" id="PS50929">
    <property type="entry name" value="ABC_TM1F"/>
    <property type="match status" value="1"/>
</dbReference>
<evidence type="ECO:0000256" key="6">
    <source>
        <dbReference type="ARBA" id="ARBA00023136"/>
    </source>
</evidence>
<keyword evidence="5 7" id="KW-1133">Transmembrane helix</keyword>
<sequence length="552" mass="57647">MQHDGHVTTSDSAATRRRGPLDPRLLRRGRATLGYLIAGVAVGSATAVLTLVQASALARALGDIFATHTLTVLQQVFWLLVAVFAGKAVLAWLNQWLAHRAAAAVKSRLRRDVLAARLADPVDPGSSTASLVTLLTQGLDALDGYYSKYLPQLVLAVTVPLIIGIAILTADFASAIVVALTLPLIPIFMALVGWTTEARTRKRWLVQTRLAGHFADLVAGLPTLQVFGRARAQAEGLRRSEDAHRGETMGTLRISFLSALALELLSTLSVAIVAVGIGFRVVFDQVDLTTAFFVLILAPEVYLPVRQVGVHYHDAADGMAAAESAFAIIESAPTTPPRTASAPVPNAPRLSVDALSHTYPGAQAPALAPVGFDLHPGELLVVTGPSGCGKTTLLNALMGFIAPTAGRVLVDGAALDAASRRERIAWVGQTPGMISGTIADNVRLGDPDADDAAVRQALRQAGGGSLDPARGVGDDGEGLSAGERRRVAVARALLWVASGRADLLVLDEPTAGLDEGTETALLDALDGVTTVAVSHRPAVIARADRVLTLPAG</sequence>
<dbReference type="Gene3D" id="3.40.50.300">
    <property type="entry name" value="P-loop containing nucleotide triphosphate hydrolases"/>
    <property type="match status" value="1"/>
</dbReference>
<keyword evidence="4" id="KW-0067">ATP-binding</keyword>
<protein>
    <submittedName>
        <fullName evidence="10">Thiol reductant ABC exporter, CydD subunit</fullName>
    </submittedName>
</protein>
<dbReference type="CDD" id="cd03228">
    <property type="entry name" value="ABCC_MRP_Like"/>
    <property type="match status" value="1"/>
</dbReference>
<evidence type="ECO:0000256" key="4">
    <source>
        <dbReference type="ARBA" id="ARBA00022840"/>
    </source>
</evidence>
<proteinExistence type="predicted"/>
<evidence type="ECO:0000313" key="11">
    <source>
        <dbReference type="Proteomes" id="UP000238164"/>
    </source>
</evidence>
<dbReference type="GO" id="GO:0005524">
    <property type="term" value="F:ATP binding"/>
    <property type="evidence" value="ECO:0007669"/>
    <property type="project" value="UniProtKB-KW"/>
</dbReference>
<dbReference type="Proteomes" id="UP000238164">
    <property type="component" value="Chromosome 1"/>
</dbReference>
<evidence type="ECO:0000259" key="9">
    <source>
        <dbReference type="PROSITE" id="PS50929"/>
    </source>
</evidence>
<dbReference type="InterPro" id="IPR014216">
    <property type="entry name" value="ABC_transptr_CydD"/>
</dbReference>
<reference evidence="10 11" key="1">
    <citation type="submission" date="2018-02" db="EMBL/GenBank/DDBJ databases">
        <authorList>
            <person name="Cohen D.B."/>
            <person name="Kent A.D."/>
        </authorList>
    </citation>
    <scope>NUCLEOTIDE SEQUENCE [LARGE SCALE GENOMIC DNA]</scope>
    <source>
        <strain evidence="10">1</strain>
    </source>
</reference>
<dbReference type="GO" id="GO:0140359">
    <property type="term" value="F:ABC-type transporter activity"/>
    <property type="evidence" value="ECO:0007669"/>
    <property type="project" value="InterPro"/>
</dbReference>
<dbReference type="GO" id="GO:0042883">
    <property type="term" value="P:cysteine transport"/>
    <property type="evidence" value="ECO:0007669"/>
    <property type="project" value="InterPro"/>
</dbReference>
<feature type="transmembrane region" description="Helical" evidence="7">
    <location>
        <begin position="76"/>
        <end position="98"/>
    </location>
</feature>
<evidence type="ECO:0000313" key="10">
    <source>
        <dbReference type="EMBL" id="SPD87741.1"/>
    </source>
</evidence>
<comment type="subcellular location">
    <subcellularLocation>
        <location evidence="1">Cell membrane</location>
        <topology evidence="1">Multi-pass membrane protein</topology>
    </subcellularLocation>
</comment>
<evidence type="ECO:0000256" key="5">
    <source>
        <dbReference type="ARBA" id="ARBA00022989"/>
    </source>
</evidence>
<name>A0A2N9JJL6_9ACTN</name>
<evidence type="ECO:0000256" key="2">
    <source>
        <dbReference type="ARBA" id="ARBA00022692"/>
    </source>
</evidence>
<dbReference type="GO" id="GO:0005886">
    <property type="term" value="C:plasma membrane"/>
    <property type="evidence" value="ECO:0007669"/>
    <property type="project" value="UniProtKB-SubCell"/>
</dbReference>
<evidence type="ECO:0000256" key="1">
    <source>
        <dbReference type="ARBA" id="ARBA00004651"/>
    </source>
</evidence>
<feature type="transmembrane region" description="Helical" evidence="7">
    <location>
        <begin position="149"/>
        <end position="168"/>
    </location>
</feature>
<evidence type="ECO:0000259" key="8">
    <source>
        <dbReference type="PROSITE" id="PS50893"/>
    </source>
</evidence>
<dbReference type="InterPro" id="IPR036640">
    <property type="entry name" value="ABC1_TM_sf"/>
</dbReference>
<feature type="domain" description="ABC transmembrane type-1" evidence="9">
    <location>
        <begin position="37"/>
        <end position="317"/>
    </location>
</feature>
<dbReference type="SUPFAM" id="SSF52540">
    <property type="entry name" value="P-loop containing nucleoside triphosphate hydrolases"/>
    <property type="match status" value="1"/>
</dbReference>
<dbReference type="KEGG" id="mgg:MPLG2_2711"/>
<feature type="transmembrane region" description="Helical" evidence="7">
    <location>
        <begin position="33"/>
        <end position="56"/>
    </location>
</feature>
<evidence type="ECO:0000256" key="7">
    <source>
        <dbReference type="SAM" id="Phobius"/>
    </source>
</evidence>
<dbReference type="InterPro" id="IPR011527">
    <property type="entry name" value="ABC1_TM_dom"/>
</dbReference>
<keyword evidence="11" id="KW-1185">Reference proteome</keyword>
<dbReference type="InterPro" id="IPR003439">
    <property type="entry name" value="ABC_transporter-like_ATP-bd"/>
</dbReference>
<dbReference type="Pfam" id="PF00005">
    <property type="entry name" value="ABC_tran"/>
    <property type="match status" value="1"/>
</dbReference>
<evidence type="ECO:0000256" key="3">
    <source>
        <dbReference type="ARBA" id="ARBA00022741"/>
    </source>
</evidence>
<feature type="transmembrane region" description="Helical" evidence="7">
    <location>
        <begin position="174"/>
        <end position="194"/>
    </location>
</feature>
<accession>A0A2N9JJL6</accession>
<dbReference type="SMART" id="SM00382">
    <property type="entry name" value="AAA"/>
    <property type="match status" value="1"/>
</dbReference>
<feature type="transmembrane region" description="Helical" evidence="7">
    <location>
        <begin position="254"/>
        <end position="282"/>
    </location>
</feature>
<dbReference type="AlphaFoldDB" id="A0A2N9JJL6"/>
<dbReference type="CDD" id="cd18584">
    <property type="entry name" value="ABC_6TM_AarD_CydD"/>
    <property type="match status" value="1"/>
</dbReference>
<dbReference type="InterPro" id="IPR039421">
    <property type="entry name" value="Type_1_exporter"/>
</dbReference>
<dbReference type="GO" id="GO:0016887">
    <property type="term" value="F:ATP hydrolysis activity"/>
    <property type="evidence" value="ECO:0007669"/>
    <property type="project" value="InterPro"/>
</dbReference>
<dbReference type="SUPFAM" id="SSF90123">
    <property type="entry name" value="ABC transporter transmembrane region"/>
    <property type="match status" value="1"/>
</dbReference>
<gene>
    <name evidence="10" type="ORF">MPLG2_2711</name>
</gene>
<dbReference type="EMBL" id="LT985188">
    <property type="protein sequence ID" value="SPD87741.1"/>
    <property type="molecule type" value="Genomic_DNA"/>
</dbReference>
<dbReference type="Gene3D" id="1.20.1560.10">
    <property type="entry name" value="ABC transporter type 1, transmembrane domain"/>
    <property type="match status" value="1"/>
</dbReference>
<dbReference type="PROSITE" id="PS00211">
    <property type="entry name" value="ABC_TRANSPORTER_1"/>
    <property type="match status" value="1"/>
</dbReference>
<keyword evidence="6 7" id="KW-0472">Membrane</keyword>
<dbReference type="InterPro" id="IPR017871">
    <property type="entry name" value="ABC_transporter-like_CS"/>
</dbReference>
<organism evidence="10 11">
    <name type="scientific">Micropruina glycogenica</name>
    <dbReference type="NCBI Taxonomy" id="75385"/>
    <lineage>
        <taxon>Bacteria</taxon>
        <taxon>Bacillati</taxon>
        <taxon>Actinomycetota</taxon>
        <taxon>Actinomycetes</taxon>
        <taxon>Propionibacteriales</taxon>
        <taxon>Nocardioidaceae</taxon>
        <taxon>Micropruina</taxon>
    </lineage>
</organism>
<feature type="domain" description="ABC transporter" evidence="8">
    <location>
        <begin position="350"/>
        <end position="552"/>
    </location>
</feature>